<dbReference type="RefSeq" id="WP_425543608.1">
    <property type="nucleotide sequence ID" value="NZ_BAAABX010000080.1"/>
</dbReference>
<organism evidence="6 7">
    <name type="scientific">Streptomyces luteireticuli</name>
    <dbReference type="NCBI Taxonomy" id="173858"/>
    <lineage>
        <taxon>Bacteria</taxon>
        <taxon>Bacillati</taxon>
        <taxon>Actinomycetota</taxon>
        <taxon>Actinomycetes</taxon>
        <taxon>Kitasatosporales</taxon>
        <taxon>Streptomycetaceae</taxon>
        <taxon>Streptomyces</taxon>
    </lineage>
</organism>
<proteinExistence type="inferred from homology"/>
<keyword evidence="3" id="KW-0812">Transmembrane</keyword>
<sequence length="557" mass="59474">MGIGSARGEEKTKAKPPADEGGTRPRRRRGVRIAHWTALCLAVLVLAVSATGWFYYRHLNHNIRKSSLNLGDKQLDRSVPNAAGQRPLNILLLGSDSRSGKENQDLGGAREDADRPGLADVQMLVHVSADRSNMSVVSVPRDTRVTIPKCTDPADGGKVYKETSSQIINTSLQNGGPGCTVATWEELTGIPVDHFMMIDFAGVVSMADAVGGVPVCVKDNIRDTKSGLELTKGSHTIKGEQALQWLRTRHGFEDGSDIGRTHAQHLYMNAMVRQLKSGSKLSDPGQLTDLAESATKALTVDKDLGSVKKLYDLANDVKRVPSGRITMTTMPWAQDPQDPDAHVIPKPGDADKLFSLIRNDIALDGKDKKKPEKPVPSGSPVARNNVAVTVFNGTGTTVLPPVGARGSDIAAHLVKQGFAKATSDSAPRMQADTTITFPKAAQRADALAVAKAIGLPESAVRLTPEADGITLVIGGDWRAGTSYPKAADAAEKDDDAKDGKKQKREEKSEGKSGEKPGEKPGEKSGDKPEDNKAPESSNPLNGDDKSACMEVNPLNKF</sequence>
<accession>A0ABP3IZN4</accession>
<evidence type="ECO:0000313" key="6">
    <source>
        <dbReference type="EMBL" id="GAA0435001.1"/>
    </source>
</evidence>
<dbReference type="Pfam" id="PF03816">
    <property type="entry name" value="LytR_cpsA_psr"/>
    <property type="match status" value="1"/>
</dbReference>
<feature type="compositionally biased region" description="Basic and acidic residues" evidence="2">
    <location>
        <begin position="7"/>
        <end position="23"/>
    </location>
</feature>
<feature type="region of interest" description="Disordered" evidence="2">
    <location>
        <begin position="481"/>
        <end position="557"/>
    </location>
</feature>
<feature type="transmembrane region" description="Helical" evidence="3">
    <location>
        <begin position="33"/>
        <end position="56"/>
    </location>
</feature>
<dbReference type="Gene3D" id="3.40.630.190">
    <property type="entry name" value="LCP protein"/>
    <property type="match status" value="1"/>
</dbReference>
<dbReference type="Proteomes" id="UP001500879">
    <property type="component" value="Unassembled WGS sequence"/>
</dbReference>
<comment type="caution">
    <text evidence="6">The sequence shown here is derived from an EMBL/GenBank/DDBJ whole genome shotgun (WGS) entry which is preliminary data.</text>
</comment>
<keyword evidence="7" id="KW-1185">Reference proteome</keyword>
<dbReference type="PANTHER" id="PTHR33392">
    <property type="entry name" value="POLYISOPRENYL-TEICHOIC ACID--PEPTIDOGLYCAN TEICHOIC ACID TRANSFERASE TAGU"/>
    <property type="match status" value="1"/>
</dbReference>
<evidence type="ECO:0000259" key="4">
    <source>
        <dbReference type="Pfam" id="PF03816"/>
    </source>
</evidence>
<dbReference type="Gene3D" id="3.30.70.2390">
    <property type="match status" value="1"/>
</dbReference>
<protein>
    <submittedName>
        <fullName evidence="6">LCP family protein</fullName>
    </submittedName>
</protein>
<evidence type="ECO:0000259" key="5">
    <source>
        <dbReference type="Pfam" id="PF13399"/>
    </source>
</evidence>
<dbReference type="InterPro" id="IPR050922">
    <property type="entry name" value="LytR/CpsA/Psr_CW_biosynth"/>
</dbReference>
<name>A0ABP3IZN4_9ACTN</name>
<feature type="compositionally biased region" description="Basic and acidic residues" evidence="2">
    <location>
        <begin position="488"/>
        <end position="533"/>
    </location>
</feature>
<feature type="compositionally biased region" description="Basic and acidic residues" evidence="2">
    <location>
        <begin position="98"/>
        <end position="113"/>
    </location>
</feature>
<evidence type="ECO:0000256" key="1">
    <source>
        <dbReference type="ARBA" id="ARBA00006068"/>
    </source>
</evidence>
<dbReference type="InterPro" id="IPR027381">
    <property type="entry name" value="LytR/CpsA/Psr_C"/>
</dbReference>
<feature type="domain" description="LytR/CpsA/Psr regulator C-terminal" evidence="5">
    <location>
        <begin position="385"/>
        <end position="477"/>
    </location>
</feature>
<evidence type="ECO:0000313" key="7">
    <source>
        <dbReference type="Proteomes" id="UP001500879"/>
    </source>
</evidence>
<gene>
    <name evidence="6" type="ORF">GCM10010357_65640</name>
</gene>
<dbReference type="EMBL" id="BAAABX010000080">
    <property type="protein sequence ID" value="GAA0435001.1"/>
    <property type="molecule type" value="Genomic_DNA"/>
</dbReference>
<feature type="region of interest" description="Disordered" evidence="2">
    <location>
        <begin position="92"/>
        <end position="113"/>
    </location>
</feature>
<dbReference type="NCBIfam" id="TIGR00350">
    <property type="entry name" value="lytR_cpsA_psr"/>
    <property type="match status" value="1"/>
</dbReference>
<keyword evidence="3" id="KW-0472">Membrane</keyword>
<evidence type="ECO:0000256" key="2">
    <source>
        <dbReference type="SAM" id="MobiDB-lite"/>
    </source>
</evidence>
<reference evidence="7" key="1">
    <citation type="journal article" date="2019" name="Int. J. Syst. Evol. Microbiol.">
        <title>The Global Catalogue of Microorganisms (GCM) 10K type strain sequencing project: providing services to taxonomists for standard genome sequencing and annotation.</title>
        <authorList>
            <consortium name="The Broad Institute Genomics Platform"/>
            <consortium name="The Broad Institute Genome Sequencing Center for Infectious Disease"/>
            <person name="Wu L."/>
            <person name="Ma J."/>
        </authorList>
    </citation>
    <scope>NUCLEOTIDE SEQUENCE [LARGE SCALE GENOMIC DNA]</scope>
    <source>
        <strain evidence="7">JCM 4788</strain>
    </source>
</reference>
<dbReference type="InterPro" id="IPR004474">
    <property type="entry name" value="LytR_CpsA_psr"/>
</dbReference>
<keyword evidence="3" id="KW-1133">Transmembrane helix</keyword>
<feature type="domain" description="Cell envelope-related transcriptional attenuator" evidence="4">
    <location>
        <begin position="119"/>
        <end position="276"/>
    </location>
</feature>
<evidence type="ECO:0000256" key="3">
    <source>
        <dbReference type="SAM" id="Phobius"/>
    </source>
</evidence>
<dbReference type="Pfam" id="PF13399">
    <property type="entry name" value="LytR_C"/>
    <property type="match status" value="1"/>
</dbReference>
<feature type="region of interest" description="Disordered" evidence="2">
    <location>
        <begin position="1"/>
        <end position="26"/>
    </location>
</feature>
<dbReference type="PANTHER" id="PTHR33392:SF6">
    <property type="entry name" value="POLYISOPRENYL-TEICHOIC ACID--PEPTIDOGLYCAN TEICHOIC ACID TRANSFERASE TAGU"/>
    <property type="match status" value="1"/>
</dbReference>
<comment type="similarity">
    <text evidence="1">Belongs to the LytR/CpsA/Psr (LCP) family.</text>
</comment>